<dbReference type="CDD" id="cd00400">
    <property type="entry name" value="Voltage_gated_ClC"/>
    <property type="match status" value="1"/>
</dbReference>
<evidence type="ECO:0000256" key="10">
    <source>
        <dbReference type="PROSITE-ProRule" id="PRU00703"/>
    </source>
</evidence>
<protein>
    <recommendedName>
        <fullName evidence="12">CBS domain-containing protein</fullName>
    </recommendedName>
</protein>
<keyword evidence="5" id="KW-0406">Ion transport</keyword>
<dbReference type="Pfam" id="PF00654">
    <property type="entry name" value="Voltage_CLC"/>
    <property type="match status" value="1"/>
</dbReference>
<dbReference type="EMBL" id="NHON01000084">
    <property type="protein sequence ID" value="OWJ63648.1"/>
    <property type="molecule type" value="Genomic_DNA"/>
</dbReference>
<dbReference type="PANTHER" id="PTHR43427">
    <property type="entry name" value="CHLORIDE CHANNEL PROTEIN CLC-E"/>
    <property type="match status" value="1"/>
</dbReference>
<feature type="transmembrane region" description="Helical" evidence="11">
    <location>
        <begin position="334"/>
        <end position="354"/>
    </location>
</feature>
<dbReference type="Gene3D" id="1.10.3080.10">
    <property type="entry name" value="Clc chloride channel"/>
    <property type="match status" value="1"/>
</dbReference>
<comment type="caution">
    <text evidence="13">The sequence shown here is derived from an EMBL/GenBank/DDBJ whole genome shotgun (WGS) entry which is preliminary data.</text>
</comment>
<accession>A0A211ZEC6</accession>
<dbReference type="PROSITE" id="PS51371">
    <property type="entry name" value="CBS"/>
    <property type="match status" value="2"/>
</dbReference>
<evidence type="ECO:0000256" key="7">
    <source>
        <dbReference type="ARBA" id="ARBA00023173"/>
    </source>
</evidence>
<dbReference type="SUPFAM" id="SSF54631">
    <property type="entry name" value="CBS-domain pair"/>
    <property type="match status" value="1"/>
</dbReference>
<feature type="transmembrane region" description="Helical" evidence="11">
    <location>
        <begin position="257"/>
        <end position="276"/>
    </location>
</feature>
<proteinExistence type="predicted"/>
<organism evidence="13 14">
    <name type="scientific">Inquilinus limosus</name>
    <dbReference type="NCBI Taxonomy" id="171674"/>
    <lineage>
        <taxon>Bacteria</taxon>
        <taxon>Pseudomonadati</taxon>
        <taxon>Pseudomonadota</taxon>
        <taxon>Alphaproteobacteria</taxon>
        <taxon>Rhodospirillales</taxon>
        <taxon>Rhodospirillaceae</taxon>
        <taxon>Inquilinus</taxon>
    </lineage>
</organism>
<dbReference type="RefSeq" id="WP_088155521.1">
    <property type="nucleotide sequence ID" value="NZ_NHON01000084.1"/>
</dbReference>
<keyword evidence="9" id="KW-0407">Ion channel</keyword>
<keyword evidence="3 11" id="KW-0812">Transmembrane</keyword>
<feature type="transmembrane region" description="Helical" evidence="11">
    <location>
        <begin position="423"/>
        <end position="444"/>
    </location>
</feature>
<reference evidence="14" key="1">
    <citation type="submission" date="2017-05" db="EMBL/GenBank/DDBJ databases">
        <authorList>
            <person name="Macchi M."/>
            <person name="Festa S."/>
            <person name="Coppotelli B.M."/>
            <person name="Morelli I.S."/>
        </authorList>
    </citation>
    <scope>NUCLEOTIDE SEQUENCE [LARGE SCALE GENOMIC DNA]</scope>
    <source>
        <strain evidence="14">I</strain>
    </source>
</reference>
<evidence type="ECO:0000256" key="11">
    <source>
        <dbReference type="SAM" id="Phobius"/>
    </source>
</evidence>
<evidence type="ECO:0000256" key="8">
    <source>
        <dbReference type="ARBA" id="ARBA00023214"/>
    </source>
</evidence>
<keyword evidence="10" id="KW-0129">CBS domain</keyword>
<dbReference type="SUPFAM" id="SSF81340">
    <property type="entry name" value="Clc chloride channel"/>
    <property type="match status" value="1"/>
</dbReference>
<dbReference type="GO" id="GO:0034707">
    <property type="term" value="C:chloride channel complex"/>
    <property type="evidence" value="ECO:0007669"/>
    <property type="project" value="UniProtKB-KW"/>
</dbReference>
<keyword evidence="6 11" id="KW-0472">Membrane</keyword>
<dbReference type="Proteomes" id="UP000196655">
    <property type="component" value="Unassembled WGS sequence"/>
</dbReference>
<dbReference type="PRINTS" id="PR00762">
    <property type="entry name" value="CLCHANNEL"/>
</dbReference>
<feature type="transmembrane region" description="Helical" evidence="11">
    <location>
        <begin position="296"/>
        <end position="313"/>
    </location>
</feature>
<evidence type="ECO:0000256" key="1">
    <source>
        <dbReference type="ARBA" id="ARBA00004141"/>
    </source>
</evidence>
<keyword evidence="14" id="KW-1185">Reference proteome</keyword>
<keyword evidence="8" id="KW-0868">Chloride</keyword>
<feature type="transmembrane region" description="Helical" evidence="11">
    <location>
        <begin position="395"/>
        <end position="417"/>
    </location>
</feature>
<dbReference type="GO" id="GO:0005254">
    <property type="term" value="F:chloride channel activity"/>
    <property type="evidence" value="ECO:0007669"/>
    <property type="project" value="UniProtKB-KW"/>
</dbReference>
<keyword evidence="2" id="KW-0813">Transport</keyword>
<feature type="transmembrane region" description="Helical" evidence="11">
    <location>
        <begin position="92"/>
        <end position="112"/>
    </location>
</feature>
<evidence type="ECO:0000256" key="5">
    <source>
        <dbReference type="ARBA" id="ARBA00023065"/>
    </source>
</evidence>
<evidence type="ECO:0000259" key="12">
    <source>
        <dbReference type="PROSITE" id="PS51371"/>
    </source>
</evidence>
<dbReference type="InterPro" id="IPR014743">
    <property type="entry name" value="Cl-channel_core"/>
</dbReference>
<dbReference type="PANTHER" id="PTHR43427:SF6">
    <property type="entry name" value="CHLORIDE CHANNEL PROTEIN CLC-E"/>
    <property type="match status" value="1"/>
</dbReference>
<keyword evidence="4 11" id="KW-1133">Transmembrane helix</keyword>
<feature type="domain" description="CBS" evidence="12">
    <location>
        <begin position="541"/>
        <end position="600"/>
    </location>
</feature>
<evidence type="ECO:0000256" key="4">
    <source>
        <dbReference type="ARBA" id="ARBA00022989"/>
    </source>
</evidence>
<dbReference type="Gene3D" id="3.10.580.10">
    <property type="entry name" value="CBS-domain"/>
    <property type="match status" value="1"/>
</dbReference>
<evidence type="ECO:0000256" key="2">
    <source>
        <dbReference type="ARBA" id="ARBA00022448"/>
    </source>
</evidence>
<evidence type="ECO:0000313" key="14">
    <source>
        <dbReference type="Proteomes" id="UP000196655"/>
    </source>
</evidence>
<dbReference type="AlphaFoldDB" id="A0A211ZEC6"/>
<sequence length="615" mass="65177">MATPQAENDAITSSARRGPLVRRQLQRLHLWTRLRSAVRANEVALPLLAVAIGVIVGLGVVALRWGLQLMHELLFDLPGGQRLSASIDTSPLLTVLVPVLGGLGFGGVMWAISRWRPRPPVDPIEANALYGGRMSLRDGFVVAGATLMSSGVGASVGMEAGYTQIGGGFASRIGQIFRLRRADLRTMVGCGAAAAIAAAFDAPLAGTFYAFELIMGAYTAATLAPVVAAALAATAVERVLLDEGPFLTVTWTTGLHAADYAIFVVIGLACAGLGILMMQGVTWTERAMRKLALPQLLRPAVGGLIVGLMALRFPEVLSSGHGALYADLTLAPPLTALVLLLIAKTAAAAISLGAGFRGGLFFTSLLTGALFGGILAQLTAFALPGHPVEHLAYSLVGMASMAAAVIGGPLTMTFLALELSGDFSVTIGVMVGVVVAAAVVRHLFGYSFATWRFHLRGEAIRGAQDVGWIRDLTVARLMRRDARSVPETTTVADFRKQFPVGSTQRVFVTDANGRAAGVVQVSDAHNSDHDAEAETAEIGALRHAAAYILLPGQTVRTALELFQAAETETLPVVSDAQERRIIGYVSEAYALRRYNEELERRRAEDTGERWFRSTE</sequence>
<feature type="transmembrane region" description="Helical" evidence="11">
    <location>
        <begin position="187"/>
        <end position="211"/>
    </location>
</feature>
<dbReference type="Pfam" id="PF00571">
    <property type="entry name" value="CBS"/>
    <property type="match status" value="1"/>
</dbReference>
<comment type="subcellular location">
    <subcellularLocation>
        <location evidence="1">Membrane</location>
        <topology evidence="1">Multi-pass membrane protein</topology>
    </subcellularLocation>
</comment>
<feature type="domain" description="CBS" evidence="12">
    <location>
        <begin position="478"/>
        <end position="534"/>
    </location>
</feature>
<feature type="transmembrane region" description="Helical" evidence="11">
    <location>
        <begin position="360"/>
        <end position="383"/>
    </location>
</feature>
<dbReference type="InterPro" id="IPR050368">
    <property type="entry name" value="ClC-type_chloride_channel"/>
</dbReference>
<keyword evidence="7" id="KW-0869">Chloride channel</keyword>
<evidence type="ECO:0000256" key="9">
    <source>
        <dbReference type="ARBA" id="ARBA00023303"/>
    </source>
</evidence>
<dbReference type="InterPro" id="IPR000644">
    <property type="entry name" value="CBS_dom"/>
</dbReference>
<evidence type="ECO:0000256" key="3">
    <source>
        <dbReference type="ARBA" id="ARBA00022692"/>
    </source>
</evidence>
<feature type="transmembrane region" description="Helical" evidence="11">
    <location>
        <begin position="43"/>
        <end position="67"/>
    </location>
</feature>
<dbReference type="InterPro" id="IPR046342">
    <property type="entry name" value="CBS_dom_sf"/>
</dbReference>
<name>A0A211ZEC6_9PROT</name>
<gene>
    <name evidence="13" type="ORF">BWR60_28855</name>
</gene>
<dbReference type="OrthoDB" id="9814803at2"/>
<evidence type="ECO:0000313" key="13">
    <source>
        <dbReference type="EMBL" id="OWJ63648.1"/>
    </source>
</evidence>
<evidence type="ECO:0000256" key="6">
    <source>
        <dbReference type="ARBA" id="ARBA00023136"/>
    </source>
</evidence>
<dbReference type="STRING" id="1122125.GCA_000423185_01333"/>
<dbReference type="InterPro" id="IPR001807">
    <property type="entry name" value="ClC"/>
</dbReference>